<dbReference type="InterPro" id="IPR036397">
    <property type="entry name" value="RNaseH_sf"/>
</dbReference>
<dbReference type="GO" id="GO:0003676">
    <property type="term" value="F:nucleic acid binding"/>
    <property type="evidence" value="ECO:0007669"/>
    <property type="project" value="InterPro"/>
</dbReference>
<dbReference type="OrthoDB" id="318070at2157"/>
<dbReference type="KEGG" id="hsn:DV733_09450"/>
<dbReference type="SUPFAM" id="SSF53098">
    <property type="entry name" value="Ribonuclease H-like"/>
    <property type="match status" value="1"/>
</dbReference>
<dbReference type="EMBL" id="CP031310">
    <property type="protein sequence ID" value="QCC51451.1"/>
    <property type="molecule type" value="Genomic_DNA"/>
</dbReference>
<sequence>MLELVAFDIETTGFDVGDEVTVIGFAVPMGVRVFAQTGGRDVGDVAGEVGAATDTAVQVSTHRCEREVLTAVAGFAADRFRDEDVLLAAYNGERFRGGFDLPFLRTRYATHDVAWPFTDVAYADVLPLVANRFNTTVDGDESSDLEAAYDLLCDGAHGALDPFADSAEAVAAFTEARLTDLVLHNVADVLRTRALARVAQRYCSKSDFGVKSLTPVVSD</sequence>
<proteinExistence type="predicted"/>
<dbReference type="InterPro" id="IPR012337">
    <property type="entry name" value="RNaseH-like_sf"/>
</dbReference>
<dbReference type="Gene3D" id="3.30.420.10">
    <property type="entry name" value="Ribonuclease H-like superfamily/Ribonuclease H"/>
    <property type="match status" value="1"/>
</dbReference>
<dbReference type="GeneID" id="39848089"/>
<evidence type="ECO:0000313" key="1">
    <source>
        <dbReference type="EMBL" id="QCC51451.1"/>
    </source>
</evidence>
<name>A0A4D6HD07_9EURY</name>
<accession>A0A4D6HD07</accession>
<gene>
    <name evidence="1" type="ORF">DV733_09450</name>
</gene>
<reference evidence="1 2" key="1">
    <citation type="journal article" date="2019" name="Nat. Commun.">
        <title>A new type of DNA phosphorothioation-based antiviral system in archaea.</title>
        <authorList>
            <person name="Xiong L."/>
            <person name="Liu S."/>
            <person name="Chen S."/>
            <person name="Xiao Y."/>
            <person name="Zhu B."/>
            <person name="Gao Y."/>
            <person name="Zhang Y."/>
            <person name="Chen B."/>
            <person name="Luo J."/>
            <person name="Deng Z."/>
            <person name="Chen X."/>
            <person name="Wang L."/>
            <person name="Chen S."/>
        </authorList>
    </citation>
    <scope>NUCLEOTIDE SEQUENCE [LARGE SCALE GENOMIC DNA]</scope>
    <source>
        <strain evidence="1 2">CBA1105</strain>
    </source>
</reference>
<protein>
    <submittedName>
        <fullName evidence="1">Uncharacterized protein</fullName>
    </submittedName>
</protein>
<dbReference type="RefSeq" id="WP_049994938.1">
    <property type="nucleotide sequence ID" value="NZ_CP031310.1"/>
</dbReference>
<keyword evidence="2" id="KW-1185">Reference proteome</keyword>
<evidence type="ECO:0000313" key="2">
    <source>
        <dbReference type="Proteomes" id="UP000296706"/>
    </source>
</evidence>
<dbReference type="Proteomes" id="UP000296706">
    <property type="component" value="Chromosome"/>
</dbReference>
<dbReference type="STRING" id="1457250.GCA_000755225_01010"/>
<organism evidence="1 2">
    <name type="scientific">Halapricum salinum</name>
    <dbReference type="NCBI Taxonomy" id="1457250"/>
    <lineage>
        <taxon>Archaea</taxon>
        <taxon>Methanobacteriati</taxon>
        <taxon>Methanobacteriota</taxon>
        <taxon>Stenosarchaea group</taxon>
        <taxon>Halobacteria</taxon>
        <taxon>Halobacteriales</taxon>
        <taxon>Haloarculaceae</taxon>
        <taxon>Halapricum</taxon>
    </lineage>
</organism>
<dbReference type="AlphaFoldDB" id="A0A4D6HD07"/>